<name>A0A143Y987_9LACT</name>
<keyword evidence="4" id="KW-0963">Cytoplasm</keyword>
<evidence type="ECO:0000313" key="8">
    <source>
        <dbReference type="Proteomes" id="UP000242754"/>
    </source>
</evidence>
<dbReference type="EMBL" id="FJNE01000002">
    <property type="protein sequence ID" value="CZQ85018.1"/>
    <property type="molecule type" value="Genomic_DNA"/>
</dbReference>
<dbReference type="Gene3D" id="1.10.1580.10">
    <property type="match status" value="1"/>
</dbReference>
<keyword evidence="3 4" id="KW-0342">GTP-binding</keyword>
<keyword evidence="8" id="KW-1185">Reference proteome</keyword>
<protein>
    <recommendedName>
        <fullName evidence="1 4">Ribosome biogenesis GTPase A</fullName>
    </recommendedName>
</protein>
<gene>
    <name evidence="7" type="ORF">Tpal_576</name>
</gene>
<evidence type="ECO:0000259" key="6">
    <source>
        <dbReference type="PROSITE" id="PS51721"/>
    </source>
</evidence>
<comment type="similarity">
    <text evidence="4">Belongs to the TRAFAC class YlqF/YawG GTPase family. MTG1 subfamily.</text>
</comment>
<dbReference type="GO" id="GO:0003924">
    <property type="term" value="F:GTPase activity"/>
    <property type="evidence" value="ECO:0007669"/>
    <property type="project" value="TreeGrafter"/>
</dbReference>
<feature type="domain" description="CP-type G" evidence="6">
    <location>
        <begin position="14"/>
        <end position="180"/>
    </location>
</feature>
<dbReference type="GO" id="GO:0005525">
    <property type="term" value="F:GTP binding"/>
    <property type="evidence" value="ECO:0007669"/>
    <property type="project" value="UniProtKB-KW"/>
</dbReference>
<dbReference type="InterPro" id="IPR023179">
    <property type="entry name" value="GTP-bd_ortho_bundle_sf"/>
</dbReference>
<dbReference type="Proteomes" id="UP000242754">
    <property type="component" value="Unassembled WGS sequence"/>
</dbReference>
<dbReference type="PANTHER" id="PTHR45782">
    <property type="entry name" value="MITOCHONDRIAL RIBOSOME-ASSOCIATED GTPASE 1"/>
    <property type="match status" value="1"/>
</dbReference>
<dbReference type="PROSITE" id="PS51721">
    <property type="entry name" value="G_CP"/>
    <property type="match status" value="1"/>
</dbReference>
<comment type="subcellular location">
    <subcellularLocation>
        <location evidence="4">Cytoplasm</location>
    </subcellularLocation>
</comment>
<dbReference type="InterPro" id="IPR016478">
    <property type="entry name" value="GTPase_MTG1"/>
</dbReference>
<evidence type="ECO:0000256" key="1">
    <source>
        <dbReference type="ARBA" id="ARBA00014898"/>
    </source>
</evidence>
<comment type="function">
    <text evidence="4">Required for a late step of 50S ribosomal subunit assembly. Has GTPase activity.</text>
</comment>
<keyword evidence="2 4" id="KW-0547">Nucleotide-binding</keyword>
<evidence type="ECO:0000256" key="4">
    <source>
        <dbReference type="PIRNR" id="PIRNR006230"/>
    </source>
</evidence>
<dbReference type="RefSeq" id="WP_087031157.1">
    <property type="nucleotide sequence ID" value="NZ_FJNE01000002.1"/>
</dbReference>
<dbReference type="AlphaFoldDB" id="A0A143Y987"/>
<dbReference type="OrthoDB" id="9779790at2"/>
<sequence length="293" mass="33364">MLIQWFPGHMAKARREAIEKLKLVDLVIELLDARLPESSRNPLIDQIIGNKPRLIVLNKADLADKDKTEEWLEYYNQDEKEQRAIAISTLNPKDMQTLKKEVKAIMAPKMKKLTDKGVKPRAIRLMILGIPNVGKSTLINKLLTKNRAVTGNRPGVTKGQQWLKIGNDFELLDTPGILWPKFEDQVIGKKLALTGAIKDTLFHKDEVALFALAYFLKYYPGKLQEYYKIDEKTFAENTPEFLMGLTTKFGFGEDYGRASEKIMFDIRNGKLGPYTLDSVEKSEDDAEKTESAQ</sequence>
<dbReference type="InterPro" id="IPR019991">
    <property type="entry name" value="GTP-bd_ribosome_bgen"/>
</dbReference>
<feature type="binding site" evidence="5">
    <location>
        <begin position="58"/>
        <end position="61"/>
    </location>
    <ligand>
        <name>GTP</name>
        <dbReference type="ChEBI" id="CHEBI:37565"/>
    </ligand>
</feature>
<evidence type="ECO:0000256" key="3">
    <source>
        <dbReference type="ARBA" id="ARBA00023134"/>
    </source>
</evidence>
<evidence type="ECO:0000313" key="7">
    <source>
        <dbReference type="EMBL" id="CZQ85018.1"/>
    </source>
</evidence>
<organism evidence="7 8">
    <name type="scientific">Trichococcus palustris</name>
    <dbReference type="NCBI Taxonomy" id="140314"/>
    <lineage>
        <taxon>Bacteria</taxon>
        <taxon>Bacillati</taxon>
        <taxon>Bacillota</taxon>
        <taxon>Bacilli</taxon>
        <taxon>Lactobacillales</taxon>
        <taxon>Carnobacteriaceae</taxon>
        <taxon>Trichococcus</taxon>
    </lineage>
</organism>
<dbReference type="GO" id="GO:0006412">
    <property type="term" value="P:translation"/>
    <property type="evidence" value="ECO:0007669"/>
    <property type="project" value="TreeGrafter"/>
</dbReference>
<reference evidence="7 8" key="1">
    <citation type="submission" date="2016-02" db="EMBL/GenBank/DDBJ databases">
        <authorList>
            <person name="Wen L."/>
            <person name="He K."/>
            <person name="Yang H."/>
        </authorList>
    </citation>
    <scope>NUCLEOTIDE SEQUENCE [LARGE SCALE GENOMIC DNA]</scope>
    <source>
        <strain evidence="7">Trichococcus palustris</strain>
    </source>
</reference>
<dbReference type="SUPFAM" id="SSF52540">
    <property type="entry name" value="P-loop containing nucleoside triphosphate hydrolases"/>
    <property type="match status" value="1"/>
</dbReference>
<dbReference type="InterPro" id="IPR006073">
    <property type="entry name" value="GTP-bd"/>
</dbReference>
<dbReference type="FunFam" id="3.40.50.300:FF:000590">
    <property type="entry name" value="Ribosome biogenesis GTPase A"/>
    <property type="match status" value="1"/>
</dbReference>
<dbReference type="PANTHER" id="PTHR45782:SF4">
    <property type="entry name" value="MITOCHONDRIAL RIBOSOME-ASSOCIATED GTPASE 1"/>
    <property type="match status" value="1"/>
</dbReference>
<evidence type="ECO:0000256" key="2">
    <source>
        <dbReference type="ARBA" id="ARBA00022741"/>
    </source>
</evidence>
<dbReference type="PIRSF" id="PIRSF006230">
    <property type="entry name" value="MG442"/>
    <property type="match status" value="1"/>
</dbReference>
<dbReference type="GO" id="GO:0005737">
    <property type="term" value="C:cytoplasm"/>
    <property type="evidence" value="ECO:0007669"/>
    <property type="project" value="UniProtKB-SubCell"/>
</dbReference>
<dbReference type="Pfam" id="PF01926">
    <property type="entry name" value="MMR_HSR1"/>
    <property type="match status" value="1"/>
</dbReference>
<evidence type="ECO:0000256" key="5">
    <source>
        <dbReference type="PIRSR" id="PIRSR006230-1"/>
    </source>
</evidence>
<dbReference type="CDD" id="cd01856">
    <property type="entry name" value="YlqF"/>
    <property type="match status" value="1"/>
</dbReference>
<dbReference type="Gene3D" id="3.40.50.300">
    <property type="entry name" value="P-loop containing nucleotide triphosphate hydrolases"/>
    <property type="match status" value="1"/>
</dbReference>
<proteinExistence type="inferred from homology"/>
<dbReference type="STRING" id="140314.SAMN04488076_10160"/>
<dbReference type="NCBIfam" id="TIGR03596">
    <property type="entry name" value="GTPase_YlqF"/>
    <property type="match status" value="1"/>
</dbReference>
<dbReference type="InterPro" id="IPR030378">
    <property type="entry name" value="G_CP_dom"/>
</dbReference>
<feature type="binding site" evidence="5">
    <location>
        <begin position="132"/>
        <end position="137"/>
    </location>
    <ligand>
        <name>GTP</name>
        <dbReference type="ChEBI" id="CHEBI:37565"/>
    </ligand>
</feature>
<dbReference type="InterPro" id="IPR027417">
    <property type="entry name" value="P-loop_NTPase"/>
</dbReference>
<accession>A0A143Y987</accession>
<feature type="binding site" evidence="5">
    <location>
        <position position="176"/>
    </location>
    <ligand>
        <name>GTP</name>
        <dbReference type="ChEBI" id="CHEBI:37565"/>
    </ligand>
</feature>